<dbReference type="Proteomes" id="UP000018542">
    <property type="component" value="Chromosome"/>
</dbReference>
<sequence>MVLPDLVPVAERLISDLRAQGLKLATAESCTGGLIAALFTEVAGASDVFERGFVTYTNAAKIGQLGVDLETLLRYGAVSAETAEAMANGALRCSAADVTLSVTGIAGPGGGSADKPVGLVYLGHAFRGRPTQTLELRLGQDRTRSAIREKTVAEALALLGRSLRT</sequence>
<evidence type="ECO:0000313" key="2">
    <source>
        <dbReference type="EMBL" id="AHB48802.1"/>
    </source>
</evidence>
<accession>V5SE96</accession>
<dbReference type="OrthoDB" id="9801454at2"/>
<gene>
    <name evidence="2" type="ORF">W911_10980</name>
</gene>
<evidence type="ECO:0000313" key="3">
    <source>
        <dbReference type="Proteomes" id="UP000018542"/>
    </source>
</evidence>
<protein>
    <submittedName>
        <fullName evidence="2">Competence damage-inducible protein A</fullName>
    </submittedName>
</protein>
<dbReference type="InterPro" id="IPR008136">
    <property type="entry name" value="CinA_C"/>
</dbReference>
<dbReference type="SUPFAM" id="SSF142433">
    <property type="entry name" value="CinA-like"/>
    <property type="match status" value="1"/>
</dbReference>
<name>V5SE96_9HYPH</name>
<dbReference type="AlphaFoldDB" id="V5SE96"/>
<keyword evidence="3" id="KW-1185">Reference proteome</keyword>
<evidence type="ECO:0000259" key="1">
    <source>
        <dbReference type="Pfam" id="PF02464"/>
    </source>
</evidence>
<dbReference type="STRING" id="1029756.W911_10980"/>
<dbReference type="NCBIfam" id="TIGR00199">
    <property type="entry name" value="PncC_domain"/>
    <property type="match status" value="1"/>
</dbReference>
<reference evidence="2 3" key="1">
    <citation type="journal article" date="2014" name="Genome Announc.">
        <title>Complete Genome Sequence of Hyphomicrobium nitrativorans Strain NL23, a Denitrifying Bacterium Isolated from Biofilm of a Methanol-Fed Denitrification System Treating Seawater at the Montreal Biodome.</title>
        <authorList>
            <person name="Martineau C."/>
            <person name="Villeneuve C."/>
            <person name="Mauffrey F."/>
            <person name="Villemur R."/>
        </authorList>
    </citation>
    <scope>NUCLEOTIDE SEQUENCE [LARGE SCALE GENOMIC DNA]</scope>
    <source>
        <strain evidence="2">NL23</strain>
    </source>
</reference>
<proteinExistence type="predicted"/>
<dbReference type="RefSeq" id="WP_023787546.1">
    <property type="nucleotide sequence ID" value="NC_022997.1"/>
</dbReference>
<dbReference type="Gene3D" id="3.90.950.20">
    <property type="entry name" value="CinA-like"/>
    <property type="match status" value="1"/>
</dbReference>
<dbReference type="KEGG" id="hni:W911_10980"/>
<dbReference type="HOGENOM" id="CLU_030805_1_1_5"/>
<feature type="domain" description="CinA C-terminal" evidence="1">
    <location>
        <begin position="9"/>
        <end position="162"/>
    </location>
</feature>
<dbReference type="InterPro" id="IPR036653">
    <property type="entry name" value="CinA-like_C"/>
</dbReference>
<dbReference type="Pfam" id="PF02464">
    <property type="entry name" value="CinA"/>
    <property type="match status" value="1"/>
</dbReference>
<organism evidence="2 3">
    <name type="scientific">Hyphomicrobium nitrativorans NL23</name>
    <dbReference type="NCBI Taxonomy" id="1029756"/>
    <lineage>
        <taxon>Bacteria</taxon>
        <taxon>Pseudomonadati</taxon>
        <taxon>Pseudomonadota</taxon>
        <taxon>Alphaproteobacteria</taxon>
        <taxon>Hyphomicrobiales</taxon>
        <taxon>Hyphomicrobiaceae</taxon>
        <taxon>Hyphomicrobium</taxon>
    </lineage>
</organism>
<dbReference type="EMBL" id="CP006912">
    <property type="protein sequence ID" value="AHB48802.1"/>
    <property type="molecule type" value="Genomic_DNA"/>
</dbReference>
<dbReference type="PATRIC" id="fig|1029756.8.peg.2283"/>